<dbReference type="CDD" id="cd00130">
    <property type="entry name" value="PAS"/>
    <property type="match status" value="5"/>
</dbReference>
<proteinExistence type="predicted"/>
<dbReference type="CDD" id="cd00082">
    <property type="entry name" value="HisKA"/>
    <property type="match status" value="1"/>
</dbReference>
<dbReference type="InterPro" id="IPR001610">
    <property type="entry name" value="PAC"/>
</dbReference>
<dbReference type="NCBIfam" id="TIGR00229">
    <property type="entry name" value="sensory_box"/>
    <property type="match status" value="5"/>
</dbReference>
<sequence>MRSETMSPDPDTIHVLHVDDDPDFVDLAAVFLERANSRFDVETATTVEDGLRRVEDDDIDCVVSDYDLPGRSGIEFLEAVRTTAPELPFILYTGKGSEEVASDAISAGVTDYLQKERGTDQYTVLANRITNAVEHHRSQQVVERSERRLREVIDALPHLLHVVDEDGTYHVANEALAEFHGTTVDTIEGSNVADILPEAQAAKFQHHLDRVLATGETIHIQQVRLEAANGDQHVFEPRLLPYNLADTGERAVLGIAVDVTERERRESELQRAYERVEFALERTDALIFDVDLDTGSVVRHGAYERFFNHDPTETPTWQDHCERAVHPEDREAFRQFHRELIDGERTSGEIEYRTDPEDGEVRWIRAYAHVKSDGEAESRHALGISRDITDQKERERELREKERRYRAVFNDPNILVGLLDTDGTFLDINEMAMGYVDTTVDAVRGTPLWETPWFEQSPAVEAELRDWVERAASGEYVEFETDLVKPSGDSYTLEGVIRPVRDDAGDVVSLLISDRDVTERRAYHRELEQARDLLVQTERIADVGGWEMDTETKEVFWTDHLFELLGVDPEAELVLDEALNYYHEDDRPIIERAIEDTLETGTSFDVSARFRRPDGEVRWLRVQGTPVVEDGDVVTLRGAVQDITQRVERERSLEQARAEYEELFDGMNDSAWVISTDAEFLAVNDAAVETTGYEREELLSMRPHDIDAGLDDDELSALIENMPADGSQVFETVQRTKDGDHIPVEISSSLITYHGETAILSIARDISNRKRRESRLAEFAYVASHDLRSPLNVAEGHLELAREAYDSPHLDSVASAHDRMETLIDDLLTLAQEGKDLDDLEEVDLASLVETCWESVPTEDAILDIDVTRSLRADRSRLRQLLENLVRNAVEHGGRDVTITVGQLDGGFYVEDDGTGIAAADTEAVFDTGYSSDEEGTGFGLSIVEQVVDAHEWEVRVTTSATGGARFEITGIEWVDE</sequence>
<keyword evidence="5" id="KW-0418">Kinase</keyword>
<dbReference type="CDD" id="cd00156">
    <property type="entry name" value="REC"/>
    <property type="match status" value="1"/>
</dbReference>
<dbReference type="STRING" id="555874.SAMN04488065_0572"/>
<dbReference type="SUPFAM" id="SSF47384">
    <property type="entry name" value="Homodimeric domain of signal transducing histidine kinase"/>
    <property type="match status" value="1"/>
</dbReference>
<dbReference type="PANTHER" id="PTHR43304">
    <property type="entry name" value="PHYTOCHROME-LIKE PROTEIN CPH1"/>
    <property type="match status" value="1"/>
</dbReference>
<dbReference type="PROSITE" id="PS50113">
    <property type="entry name" value="PAC"/>
    <property type="match status" value="5"/>
</dbReference>
<reference evidence="11 12" key="1">
    <citation type="submission" date="2016-10" db="EMBL/GenBank/DDBJ databases">
        <authorList>
            <person name="de Groot N.N."/>
        </authorList>
    </citation>
    <scope>NUCLEOTIDE SEQUENCE [LARGE SCALE GENOMIC DNA]</scope>
    <source>
        <strain evidence="11 12">CGMCC 1.8712</strain>
    </source>
</reference>
<feature type="domain" description="PAS" evidence="9">
    <location>
        <begin position="548"/>
        <end position="601"/>
    </location>
</feature>
<dbReference type="Gene3D" id="3.30.450.20">
    <property type="entry name" value="PAS domain"/>
    <property type="match status" value="5"/>
</dbReference>
<dbReference type="InterPro" id="IPR000014">
    <property type="entry name" value="PAS"/>
</dbReference>
<dbReference type="EC" id="2.7.13.3" evidence="2"/>
<dbReference type="Gene3D" id="3.30.565.10">
    <property type="entry name" value="Histidine kinase-like ATPase, C-terminal domain"/>
    <property type="match status" value="1"/>
</dbReference>
<dbReference type="EMBL" id="FNQT01000001">
    <property type="protein sequence ID" value="SDZ82176.1"/>
    <property type="molecule type" value="Genomic_DNA"/>
</dbReference>
<dbReference type="SMART" id="SM00091">
    <property type="entry name" value="PAS"/>
    <property type="match status" value="5"/>
</dbReference>
<feature type="domain" description="PAC" evidence="10">
    <location>
        <begin position="348"/>
        <end position="400"/>
    </location>
</feature>
<feature type="domain" description="PAC" evidence="10">
    <location>
        <begin position="477"/>
        <end position="529"/>
    </location>
</feature>
<dbReference type="GO" id="GO:0000155">
    <property type="term" value="F:phosphorelay sensor kinase activity"/>
    <property type="evidence" value="ECO:0007669"/>
    <property type="project" value="InterPro"/>
</dbReference>
<evidence type="ECO:0000256" key="4">
    <source>
        <dbReference type="ARBA" id="ARBA00022679"/>
    </source>
</evidence>
<dbReference type="Pfam" id="PF08448">
    <property type="entry name" value="PAS_4"/>
    <property type="match status" value="2"/>
</dbReference>
<dbReference type="SMART" id="SM00448">
    <property type="entry name" value="REC"/>
    <property type="match status" value="1"/>
</dbReference>
<dbReference type="InterPro" id="IPR035965">
    <property type="entry name" value="PAS-like_dom_sf"/>
</dbReference>
<dbReference type="PROSITE" id="PS50109">
    <property type="entry name" value="HIS_KIN"/>
    <property type="match status" value="1"/>
</dbReference>
<dbReference type="SUPFAM" id="SSF55874">
    <property type="entry name" value="ATPase domain of HSP90 chaperone/DNA topoisomerase II/histidine kinase"/>
    <property type="match status" value="1"/>
</dbReference>
<dbReference type="InterPro" id="IPR003594">
    <property type="entry name" value="HATPase_dom"/>
</dbReference>
<dbReference type="PROSITE" id="PS50110">
    <property type="entry name" value="RESPONSE_REGULATORY"/>
    <property type="match status" value="1"/>
</dbReference>
<dbReference type="SUPFAM" id="SSF52172">
    <property type="entry name" value="CheY-like"/>
    <property type="match status" value="1"/>
</dbReference>
<evidence type="ECO:0000313" key="12">
    <source>
        <dbReference type="Proteomes" id="UP000236755"/>
    </source>
</evidence>
<dbReference type="InterPro" id="IPR036097">
    <property type="entry name" value="HisK_dim/P_sf"/>
</dbReference>
<dbReference type="InterPro" id="IPR013656">
    <property type="entry name" value="PAS_4"/>
</dbReference>
<dbReference type="InterPro" id="IPR001789">
    <property type="entry name" value="Sig_transdc_resp-reg_receiver"/>
</dbReference>
<dbReference type="PROSITE" id="PS50112">
    <property type="entry name" value="PAS"/>
    <property type="match status" value="3"/>
</dbReference>
<feature type="domain" description="PAC" evidence="10">
    <location>
        <begin position="219"/>
        <end position="271"/>
    </location>
</feature>
<dbReference type="InterPro" id="IPR011006">
    <property type="entry name" value="CheY-like_superfamily"/>
</dbReference>
<evidence type="ECO:0000256" key="6">
    <source>
        <dbReference type="PROSITE-ProRule" id="PRU00169"/>
    </source>
</evidence>
<dbReference type="Pfam" id="PF00512">
    <property type="entry name" value="HisKA"/>
    <property type="match status" value="1"/>
</dbReference>
<evidence type="ECO:0000259" key="8">
    <source>
        <dbReference type="PROSITE" id="PS50110"/>
    </source>
</evidence>
<gene>
    <name evidence="11" type="ORF">SAMN04488065_0572</name>
</gene>
<dbReference type="InterPro" id="IPR013655">
    <property type="entry name" value="PAS_fold_3"/>
</dbReference>
<dbReference type="SMART" id="SM00388">
    <property type="entry name" value="HisKA"/>
    <property type="match status" value="1"/>
</dbReference>
<evidence type="ECO:0000259" key="9">
    <source>
        <dbReference type="PROSITE" id="PS50112"/>
    </source>
</evidence>
<feature type="domain" description="PAS" evidence="9">
    <location>
        <begin position="145"/>
        <end position="215"/>
    </location>
</feature>
<dbReference type="Pfam" id="PF08447">
    <property type="entry name" value="PAS_3"/>
    <property type="match status" value="2"/>
</dbReference>
<evidence type="ECO:0000313" key="11">
    <source>
        <dbReference type="EMBL" id="SDZ82176.1"/>
    </source>
</evidence>
<dbReference type="InterPro" id="IPR052162">
    <property type="entry name" value="Sensor_kinase/Photoreceptor"/>
</dbReference>
<keyword evidence="4" id="KW-0808">Transferase</keyword>
<dbReference type="Gene3D" id="3.40.50.2300">
    <property type="match status" value="1"/>
</dbReference>
<dbReference type="Proteomes" id="UP000236755">
    <property type="component" value="Unassembled WGS sequence"/>
</dbReference>
<evidence type="ECO:0000256" key="2">
    <source>
        <dbReference type="ARBA" id="ARBA00012438"/>
    </source>
</evidence>
<feature type="modified residue" description="4-aspartylphosphate" evidence="6">
    <location>
        <position position="65"/>
    </location>
</feature>
<name>A0A1H3W540_9EURY</name>
<feature type="domain" description="Histidine kinase" evidence="7">
    <location>
        <begin position="782"/>
        <end position="970"/>
    </location>
</feature>
<dbReference type="Gene3D" id="2.10.70.100">
    <property type="match status" value="2"/>
</dbReference>
<keyword evidence="3 6" id="KW-0597">Phosphoprotein</keyword>
<dbReference type="Gene3D" id="1.10.287.130">
    <property type="match status" value="1"/>
</dbReference>
<feature type="domain" description="PAC" evidence="10">
    <location>
        <begin position="604"/>
        <end position="655"/>
    </location>
</feature>
<dbReference type="Pfam" id="PF00072">
    <property type="entry name" value="Response_reg"/>
    <property type="match status" value="1"/>
</dbReference>
<dbReference type="InterPro" id="IPR003661">
    <property type="entry name" value="HisK_dim/P_dom"/>
</dbReference>
<evidence type="ECO:0000259" key="7">
    <source>
        <dbReference type="PROSITE" id="PS50109"/>
    </source>
</evidence>
<dbReference type="Pfam" id="PF02518">
    <property type="entry name" value="HATPase_c"/>
    <property type="match status" value="1"/>
</dbReference>
<dbReference type="AlphaFoldDB" id="A0A1H3W540"/>
<feature type="domain" description="PAC" evidence="10">
    <location>
        <begin position="728"/>
        <end position="778"/>
    </location>
</feature>
<dbReference type="PANTHER" id="PTHR43304:SF1">
    <property type="entry name" value="PAC DOMAIN-CONTAINING PROTEIN"/>
    <property type="match status" value="1"/>
</dbReference>
<evidence type="ECO:0000256" key="5">
    <source>
        <dbReference type="ARBA" id="ARBA00022777"/>
    </source>
</evidence>
<evidence type="ECO:0000259" key="10">
    <source>
        <dbReference type="PROSITE" id="PS50113"/>
    </source>
</evidence>
<dbReference type="SMART" id="SM00086">
    <property type="entry name" value="PAC"/>
    <property type="match status" value="4"/>
</dbReference>
<accession>A0A1H3W540</accession>
<protein>
    <recommendedName>
        <fullName evidence="2">histidine kinase</fullName>
        <ecNumber evidence="2">2.7.13.3</ecNumber>
    </recommendedName>
</protein>
<keyword evidence="12" id="KW-1185">Reference proteome</keyword>
<feature type="domain" description="PAS" evidence="9">
    <location>
        <begin position="656"/>
        <end position="700"/>
    </location>
</feature>
<comment type="catalytic activity">
    <reaction evidence="1">
        <text>ATP + protein L-histidine = ADP + protein N-phospho-L-histidine.</text>
        <dbReference type="EC" id="2.7.13.3"/>
    </reaction>
</comment>
<organism evidence="11 12">
    <name type="scientific">Haloplanus vescus</name>
    <dbReference type="NCBI Taxonomy" id="555874"/>
    <lineage>
        <taxon>Archaea</taxon>
        <taxon>Methanobacteriati</taxon>
        <taxon>Methanobacteriota</taxon>
        <taxon>Stenosarchaea group</taxon>
        <taxon>Halobacteria</taxon>
        <taxon>Halobacteriales</taxon>
        <taxon>Haloferacaceae</taxon>
        <taxon>Haloplanus</taxon>
    </lineage>
</organism>
<feature type="domain" description="Response regulatory" evidence="8">
    <location>
        <begin position="14"/>
        <end position="130"/>
    </location>
</feature>
<evidence type="ECO:0000256" key="1">
    <source>
        <dbReference type="ARBA" id="ARBA00000085"/>
    </source>
</evidence>
<evidence type="ECO:0000256" key="3">
    <source>
        <dbReference type="ARBA" id="ARBA00022553"/>
    </source>
</evidence>
<dbReference type="InterPro" id="IPR005467">
    <property type="entry name" value="His_kinase_dom"/>
</dbReference>
<dbReference type="Pfam" id="PF13426">
    <property type="entry name" value="PAS_9"/>
    <property type="match status" value="1"/>
</dbReference>
<dbReference type="InterPro" id="IPR036890">
    <property type="entry name" value="HATPase_C_sf"/>
</dbReference>
<dbReference type="SMART" id="SM00387">
    <property type="entry name" value="HATPase_c"/>
    <property type="match status" value="1"/>
</dbReference>
<dbReference type="SUPFAM" id="SSF55785">
    <property type="entry name" value="PYP-like sensor domain (PAS domain)"/>
    <property type="match status" value="5"/>
</dbReference>
<dbReference type="InterPro" id="IPR000700">
    <property type="entry name" value="PAS-assoc_C"/>
</dbReference>